<reference evidence="2 3" key="1">
    <citation type="submission" date="2021-10" db="EMBL/GenBank/DDBJ databases">
        <authorList>
            <person name="Criscuolo A."/>
        </authorList>
    </citation>
    <scope>NUCLEOTIDE SEQUENCE [LARGE SCALE GENOMIC DNA]</scope>
    <source>
        <strain evidence="3">CIP 111883</strain>
    </source>
</reference>
<dbReference type="InterPro" id="IPR046953">
    <property type="entry name" value="Spore_GerAC-like_C"/>
</dbReference>
<protein>
    <recommendedName>
        <fullName evidence="1">Spore germination GerAC-like C-terminal domain-containing protein</fullName>
    </recommendedName>
</protein>
<evidence type="ECO:0000259" key="1">
    <source>
        <dbReference type="Pfam" id="PF05504"/>
    </source>
</evidence>
<keyword evidence="3" id="KW-1185">Reference proteome</keyword>
<proteinExistence type="predicted"/>
<sequence>MSGWNPQIPLTRVWQVYRSIHSYTRDVAITMIGEGKTTVCGFAGEAVIKNGKMVERLTEDETLLYNIFNKESSHGKIEVLNNATVMILNNSMNYNSRMENDIPLFETVIDLQFVLLETRGDPSKKIIKENLEVLLTER</sequence>
<evidence type="ECO:0000313" key="2">
    <source>
        <dbReference type="EMBL" id="CAG9621082.1"/>
    </source>
</evidence>
<name>A0ABM8YM98_9BACI</name>
<comment type="caution">
    <text evidence="2">The sequence shown here is derived from an EMBL/GenBank/DDBJ whole genome shotgun (WGS) entry which is preliminary data.</text>
</comment>
<dbReference type="Proteomes" id="UP000789833">
    <property type="component" value="Unassembled WGS sequence"/>
</dbReference>
<dbReference type="EMBL" id="CAKJTJ010000007">
    <property type="protein sequence ID" value="CAG9621082.1"/>
    <property type="molecule type" value="Genomic_DNA"/>
</dbReference>
<gene>
    <name evidence="2" type="ORF">BACCIP111883_01854</name>
</gene>
<organism evidence="2 3">
    <name type="scientific">Sutcliffiella rhizosphaerae</name>
    <dbReference type="NCBI Taxonomy" id="2880967"/>
    <lineage>
        <taxon>Bacteria</taxon>
        <taxon>Bacillati</taxon>
        <taxon>Bacillota</taxon>
        <taxon>Bacilli</taxon>
        <taxon>Bacillales</taxon>
        <taxon>Bacillaceae</taxon>
        <taxon>Sutcliffiella</taxon>
    </lineage>
</organism>
<feature type="domain" description="Spore germination GerAC-like C-terminal" evidence="1">
    <location>
        <begin position="44"/>
        <end position="130"/>
    </location>
</feature>
<accession>A0ABM8YM98</accession>
<evidence type="ECO:0000313" key="3">
    <source>
        <dbReference type="Proteomes" id="UP000789833"/>
    </source>
</evidence>
<dbReference type="Pfam" id="PF05504">
    <property type="entry name" value="Spore_GerAC"/>
    <property type="match status" value="1"/>
</dbReference>